<feature type="domain" description="Tripeptidyl-peptidase II galactose-binding" evidence="20">
    <location>
        <begin position="1365"/>
        <end position="1449"/>
    </location>
</feature>
<keyword evidence="13" id="KW-0961">Cell wall biogenesis/degradation</keyword>
<keyword evidence="9" id="KW-0134">Cell wall</keyword>
<dbReference type="PANTHER" id="PTHR21562:SF69">
    <property type="entry name" value="PECTIN ACETYLESTERASE 9"/>
    <property type="match status" value="1"/>
</dbReference>
<reference evidence="21 22" key="1">
    <citation type="submission" date="2024-01" db="EMBL/GenBank/DDBJ databases">
        <authorList>
            <person name="Waweru B."/>
        </authorList>
    </citation>
    <scope>NUCLEOTIDE SEQUENCE [LARGE SCALE GENOMIC DNA]</scope>
</reference>
<dbReference type="GO" id="GO:0004252">
    <property type="term" value="F:serine-type endopeptidase activity"/>
    <property type="evidence" value="ECO:0007669"/>
    <property type="project" value="UniProtKB-UniRule"/>
</dbReference>
<keyword evidence="12 15" id="KW-0720">Serine protease</keyword>
<dbReference type="GO" id="GO:0008240">
    <property type="term" value="F:tripeptidyl-peptidase activity"/>
    <property type="evidence" value="ECO:0007669"/>
    <property type="project" value="UniProtKB-EC"/>
</dbReference>
<comment type="similarity">
    <text evidence="5 15">Belongs to the peptidase S8 family.</text>
</comment>
<comment type="function">
    <text evidence="2">Hydrolyzes acetyl esters in homogalacturonan regions of pectin. In type I primary cell wall, galacturonic acid residues of pectin can be acetylated at the O-2 and O-3 positions. Decreasing the degree of acetylation of pectin gels in vitro alters their physical properties.</text>
</comment>
<dbReference type="PROSITE" id="PS51892">
    <property type="entry name" value="SUBTILASE"/>
    <property type="match status" value="1"/>
</dbReference>
<dbReference type="InterPro" id="IPR023828">
    <property type="entry name" value="Peptidase_S8_Ser-AS"/>
</dbReference>
<dbReference type="InterPro" id="IPR048383">
    <property type="entry name" value="TPPII_Ig-like-1"/>
</dbReference>
<dbReference type="Gene3D" id="3.40.50.620">
    <property type="entry name" value="HUPs"/>
    <property type="match status" value="1"/>
</dbReference>
<evidence type="ECO:0000256" key="15">
    <source>
        <dbReference type="PROSITE-ProRule" id="PRU01240"/>
    </source>
</evidence>
<feature type="active site" description="Charge relay system" evidence="15">
    <location>
        <position position="922"/>
    </location>
</feature>
<comment type="subcellular location">
    <subcellularLocation>
        <location evidence="3">Secreted</location>
        <location evidence="3">Cell wall</location>
    </subcellularLocation>
</comment>
<dbReference type="Proteomes" id="UP001314170">
    <property type="component" value="Unassembled WGS sequence"/>
</dbReference>
<evidence type="ECO:0000256" key="16">
    <source>
        <dbReference type="SAM" id="SignalP"/>
    </source>
</evidence>
<evidence type="ECO:0000259" key="17">
    <source>
        <dbReference type="Pfam" id="PF00082"/>
    </source>
</evidence>
<evidence type="ECO:0000256" key="10">
    <source>
        <dbReference type="ARBA" id="ARBA00022670"/>
    </source>
</evidence>
<dbReference type="InterPro" id="IPR000209">
    <property type="entry name" value="Peptidase_S8/S53_dom"/>
</dbReference>
<evidence type="ECO:0000256" key="3">
    <source>
        <dbReference type="ARBA" id="ARBA00004191"/>
    </source>
</evidence>
<dbReference type="Gene3D" id="3.40.50.200">
    <property type="entry name" value="Peptidase S8/S53 domain"/>
    <property type="match status" value="2"/>
</dbReference>
<dbReference type="Gene3D" id="2.60.40.3170">
    <property type="match status" value="2"/>
</dbReference>
<evidence type="ECO:0000256" key="4">
    <source>
        <dbReference type="ARBA" id="ARBA00005784"/>
    </source>
</evidence>
<dbReference type="SUPFAM" id="SSF52374">
    <property type="entry name" value="Nucleotidylyl transferase"/>
    <property type="match status" value="1"/>
</dbReference>
<keyword evidence="10 15" id="KW-0645">Protease</keyword>
<dbReference type="Gene3D" id="1.25.40.710">
    <property type="match status" value="1"/>
</dbReference>
<dbReference type="InterPro" id="IPR036852">
    <property type="entry name" value="Peptidase_S8/S53_dom_sf"/>
</dbReference>
<evidence type="ECO:0000313" key="21">
    <source>
        <dbReference type="EMBL" id="CAK7337308.1"/>
    </source>
</evidence>
<evidence type="ECO:0000259" key="19">
    <source>
        <dbReference type="Pfam" id="PF21223"/>
    </source>
</evidence>
<feature type="domain" description="Tripeptidyl-peptidase II first Ig-like" evidence="19">
    <location>
        <begin position="1308"/>
        <end position="1345"/>
    </location>
</feature>
<name>A0AAV1RML1_9ROSI</name>
<dbReference type="Gene3D" id="6.10.250.3080">
    <property type="match status" value="1"/>
</dbReference>
<evidence type="ECO:0000256" key="12">
    <source>
        <dbReference type="ARBA" id="ARBA00022825"/>
    </source>
</evidence>
<feature type="active site" description="Charge relay system" evidence="15">
    <location>
        <position position="1108"/>
    </location>
</feature>
<feature type="domain" description="Peptidase S8/S53" evidence="17">
    <location>
        <begin position="686"/>
        <end position="1155"/>
    </location>
</feature>
<evidence type="ECO:0000256" key="9">
    <source>
        <dbReference type="ARBA" id="ARBA00022512"/>
    </source>
</evidence>
<dbReference type="PANTHER" id="PTHR21562">
    <property type="entry name" value="NOTUM-RELATED"/>
    <property type="match status" value="1"/>
</dbReference>
<evidence type="ECO:0000256" key="6">
    <source>
        <dbReference type="ARBA" id="ARBA00012462"/>
    </source>
</evidence>
<feature type="domain" description="Tripeptidyl peptidase II second Ig-like" evidence="18">
    <location>
        <begin position="1491"/>
        <end position="1677"/>
    </location>
</feature>
<dbReference type="Pfam" id="PF21316">
    <property type="entry name" value="TPPII_GBD"/>
    <property type="match status" value="1"/>
</dbReference>
<dbReference type="PRINTS" id="PR00723">
    <property type="entry name" value="SUBTILISIN"/>
</dbReference>
<protein>
    <recommendedName>
        <fullName evidence="7">Tripeptidyl-peptidase 2</fullName>
        <ecNumber evidence="6">3.4.14.10</ecNumber>
    </recommendedName>
    <alternativeName>
        <fullName evidence="14">Tripeptidyl-peptidase II</fullName>
    </alternativeName>
</protein>
<evidence type="ECO:0000256" key="1">
    <source>
        <dbReference type="ARBA" id="ARBA00001910"/>
    </source>
</evidence>
<dbReference type="InterPro" id="IPR022229">
    <property type="entry name" value="TPPII_Ig-like-2"/>
</dbReference>
<feature type="domain" description="Tripeptidyl-peptidase II first Ig-like" evidence="19">
    <location>
        <begin position="1205"/>
        <end position="1276"/>
    </location>
</feature>
<evidence type="ECO:0000256" key="8">
    <source>
        <dbReference type="ARBA" id="ARBA00022438"/>
    </source>
</evidence>
<dbReference type="CDD" id="cd04857">
    <property type="entry name" value="Peptidases_S8_Tripeptidyl_Aminopeptidase_II"/>
    <property type="match status" value="1"/>
</dbReference>
<feature type="active site" description="Charge relay system" evidence="15">
    <location>
        <position position="695"/>
    </location>
</feature>
<comment type="caution">
    <text evidence="21">The sequence shown here is derived from an EMBL/GenBank/DDBJ whole genome shotgun (WGS) entry which is preliminary data.</text>
</comment>
<dbReference type="Pfam" id="PF21223">
    <property type="entry name" value="TPPII_Ig-like-1"/>
    <property type="match status" value="2"/>
</dbReference>
<accession>A0AAV1RML1</accession>
<dbReference type="InterPro" id="IPR022398">
    <property type="entry name" value="Peptidase_S8_His-AS"/>
</dbReference>
<dbReference type="GO" id="GO:0004177">
    <property type="term" value="F:aminopeptidase activity"/>
    <property type="evidence" value="ECO:0007669"/>
    <property type="project" value="UniProtKB-KW"/>
</dbReference>
<dbReference type="InterPro" id="IPR048384">
    <property type="entry name" value="TPPII_GBD"/>
</dbReference>
<dbReference type="SUPFAM" id="SSF52743">
    <property type="entry name" value="Subtilisin-like"/>
    <property type="match status" value="1"/>
</dbReference>
<evidence type="ECO:0000256" key="7">
    <source>
        <dbReference type="ARBA" id="ARBA00020244"/>
    </source>
</evidence>
<dbReference type="GO" id="GO:0006508">
    <property type="term" value="P:proteolysis"/>
    <property type="evidence" value="ECO:0007669"/>
    <property type="project" value="UniProtKB-KW"/>
</dbReference>
<dbReference type="EC" id="3.4.14.10" evidence="6"/>
<evidence type="ECO:0000259" key="20">
    <source>
        <dbReference type="Pfam" id="PF21316"/>
    </source>
</evidence>
<evidence type="ECO:0000256" key="13">
    <source>
        <dbReference type="ARBA" id="ARBA00023316"/>
    </source>
</evidence>
<dbReference type="InterPro" id="IPR014729">
    <property type="entry name" value="Rossmann-like_a/b/a_fold"/>
</dbReference>
<dbReference type="InterPro" id="IPR004963">
    <property type="entry name" value="PAE/NOTUM"/>
</dbReference>
<sequence>MDLAVAITLVLLNLASWCTFSESRLLVNMTLVYNASKIGGLCLDGSLPAYHLHRGFGAGARNWLLQFEGGGWCNDIQSCLERAKTRRGSTLYMNKLEDFNGILSNNASLNPDFYNWNRVKIRYCDGGSFSGDAKFDNGTSVLYFRGKKIWEAIILDLLPKGLMHARKALLSGCSAGGLSSFLHCENFARILPRDASVKCLSDAGFFMDERDITLNHTMRTFFENLVSLQGIEENLNKNCTTLLNNPKLCIFPQYFLKYITTPFFILNTAYDVYQFHHALVPPSADMNGHWNRCKLNVSLCNTQQLEILQDFRRDMLAALRSFLMHSKRGGTFINSCFAHCQSETEDTWFALDSPRVHSKTIAEAVGDWYFSRKISKLIDCAYPCNDSCHNIMNLYSDETKHGFEHTLGWLNRWACSRSFGLGTRIPWNPEFLVESLSDSTIYLAYYTVAHFLHNEDMYATNKIHPIKPEEMTDDVWNFIFCDGSYPKSSKIDPSILVDKMKQEFEYCYPLDLRVSGKDLIQNHLTFGIFNHCMEIWHRGFSLLDFKADDLLIQVTWKRLCVVESFKKFAPGLHANAAGFLDEQDIDMEKQRFLQASFLEFRDIMKEKEDSEEGIQKGVDCRKPLMEFTALMTCDSTAKTSGGYGGGDENGSLRNFKLNESTFLASLMPKKEIGADRFIEAHPQYDGRGVIIAIFDSGVDPAVSGLQVTSDGKPKVLDVIDCTGSGDIDTSKVVKADENGCIQGASGTSLVVNSSWKNPSGEWHVGYKFLYELLTDTLTSRLKKERKKKWDEKNQDEIAKAVKHLDEFNQKHSNPEDGDLKRVREDLQTRIDLLRKQADSYDDKGPVIDAVVWHDGDLWRAALDTQSLEDGSDCGQLANFIPLTNYRIERKHGVFSKLDACTFVLNVYNDGSILSIVTDCSPHGTHVASIATAFHPKEPLLNGVAPGAQLISCKIGDTRLGSMETGTGLTRALIAAVEHKCDLINMSYGEATLLPDYGRFVDLVNEVVNKHRLIFVSSAGNNGPALNTVGAPGGTTSSIIGVGAYVSPAMAAGAHSVVEPPSEGLEYTWSSRGPTSDGDLGVSISAPGGAVAPVPTWTLQKRMLMNGTSMASPSACGGVALLISAMKLLVGTSFVQAEGIPVSPYSVRKALENTSVPVGELPADKLSTGQGLMQVDRAHEYIRQSRNTPHVWYEIKVNQSGKSTPTSRGIYLREASACQQPTEERWTVQVQPKFHEGASNLEELVPFEECIELHSTEKAVVRAPEYLLLTNNGRSFKLVSITLVHLLILRNSSMFSDYGCYDLILDVESIVVDPTKLSDGLHYYEVYGVDCKAPWRGPIFRIPVTITKPMTVKNQPPVVSFSRMSFLPGHIERRYIEVPLGATWVEATMRTSGFDTTRRFFVDTVQICPLQRPMKWESVVTFSSPTAKSFAFPVGGGRTMELAVAQFWSSGIGSYETTTVDFEIVFHGIAINKEEIILDGSEAPTRIDAEALLSSEKLAPAATLNKIRVPYRPVDAKLSTLTDNRDKLPSGKQTLALMLTYKFKLEDGAEVKPQVPLLNNRIYDTKFESQFYMISDMNKRVYAMGDAYPSATKLPKGEYNLRLYLRHDNVQYLEKMKQLVLFIERNLDDKDAIRLNFFSEPDGPVMGNGAFKSSVLVPGKKEAIYLGPPVKDKLPKNASQGSVLFGAISYGKLSFAGQDRGRSPQKNPASYRISYVVPPNKVDEDKGKSSSTSSKTVAERLEEESILVLATKNYGLITLFGCCEVAFIELLCIIKQAHASGNILLEYFDFSVRDAKMRVLSSLKQDTDEEHSEWKKLSTSLKSEYPDYTPLLAKILEGLLSHSNVEDKIRHHEEVIDAANEVIDSIDEDELAKFFSLKSDPEDEDAEKKKKKMETTKDQLAEALYQKGLALVEIESLKGETAETEGTKDLFEDNFKELQKWVDVKSSKYGTLLVLRERRRRRLGAALKALNEMMQDNGDPPKKKLYELKLSLLDEIGWNHLTAYEKEWMLVRFPPSLPLF</sequence>
<keyword evidence="22" id="KW-1185">Reference proteome</keyword>
<dbReference type="Pfam" id="PF03283">
    <property type="entry name" value="PAE"/>
    <property type="match status" value="1"/>
</dbReference>
<organism evidence="21 22">
    <name type="scientific">Dovyalis caffra</name>
    <dbReference type="NCBI Taxonomy" id="77055"/>
    <lineage>
        <taxon>Eukaryota</taxon>
        <taxon>Viridiplantae</taxon>
        <taxon>Streptophyta</taxon>
        <taxon>Embryophyta</taxon>
        <taxon>Tracheophyta</taxon>
        <taxon>Spermatophyta</taxon>
        <taxon>Magnoliopsida</taxon>
        <taxon>eudicotyledons</taxon>
        <taxon>Gunneridae</taxon>
        <taxon>Pentapetalae</taxon>
        <taxon>rosids</taxon>
        <taxon>fabids</taxon>
        <taxon>Malpighiales</taxon>
        <taxon>Salicaceae</taxon>
        <taxon>Flacourtieae</taxon>
        <taxon>Dovyalis</taxon>
    </lineage>
</organism>
<dbReference type="EMBL" id="CAWUPB010001010">
    <property type="protein sequence ID" value="CAK7337308.1"/>
    <property type="molecule type" value="Genomic_DNA"/>
</dbReference>
<proteinExistence type="inferred from homology"/>
<evidence type="ECO:0000256" key="14">
    <source>
        <dbReference type="ARBA" id="ARBA00075739"/>
    </source>
</evidence>
<evidence type="ECO:0000256" key="5">
    <source>
        <dbReference type="ARBA" id="ARBA00011073"/>
    </source>
</evidence>
<dbReference type="InterPro" id="IPR034051">
    <property type="entry name" value="TPP_II_domain"/>
</dbReference>
<dbReference type="PROSITE" id="PS00138">
    <property type="entry name" value="SUBTILASE_SER"/>
    <property type="match status" value="1"/>
</dbReference>
<keyword evidence="8" id="KW-0031">Aminopeptidase</keyword>
<comment type="catalytic activity">
    <reaction evidence="1">
        <text>Release of an N-terminal tripeptide from a polypeptide.</text>
        <dbReference type="EC" id="3.4.14.10"/>
    </reaction>
</comment>
<keyword evidence="9" id="KW-0964">Secreted</keyword>
<comment type="similarity">
    <text evidence="4">Belongs to the pectinacetylesterase family.</text>
</comment>
<dbReference type="InterPro" id="IPR046940">
    <property type="entry name" value="TPPII_Ig-like_sf"/>
</dbReference>
<feature type="signal peptide" evidence="16">
    <location>
        <begin position="1"/>
        <end position="23"/>
    </location>
</feature>
<dbReference type="Pfam" id="PF00082">
    <property type="entry name" value="Peptidase_S8"/>
    <property type="match status" value="1"/>
</dbReference>
<evidence type="ECO:0000256" key="2">
    <source>
        <dbReference type="ARBA" id="ARBA00003534"/>
    </source>
</evidence>
<dbReference type="Pfam" id="PF12580">
    <property type="entry name" value="TPPII"/>
    <property type="match status" value="1"/>
</dbReference>
<dbReference type="FunFam" id="3.40.50.200:FF:000013">
    <property type="entry name" value="Tripeptidyl-peptidase 2 homolog"/>
    <property type="match status" value="1"/>
</dbReference>
<dbReference type="GO" id="GO:0071555">
    <property type="term" value="P:cell wall organization"/>
    <property type="evidence" value="ECO:0007669"/>
    <property type="project" value="UniProtKB-KW"/>
</dbReference>
<dbReference type="InterPro" id="IPR015500">
    <property type="entry name" value="Peptidase_S8_subtilisin-rel"/>
</dbReference>
<feature type="chain" id="PRO_5043875219" description="Tripeptidyl-peptidase 2" evidence="16">
    <location>
        <begin position="24"/>
        <end position="2019"/>
    </location>
</feature>
<evidence type="ECO:0000256" key="11">
    <source>
        <dbReference type="ARBA" id="ARBA00022801"/>
    </source>
</evidence>
<gene>
    <name evidence="21" type="ORF">DCAF_LOCUS12336</name>
</gene>
<keyword evidence="16" id="KW-0732">Signal</keyword>
<dbReference type="InterPro" id="IPR046939">
    <property type="entry name" value="TPPII_C_sf"/>
</dbReference>
<dbReference type="FunFam" id="3.40.50.200:FF:000009">
    <property type="entry name" value="tripeptidyl-peptidase 2 isoform X1"/>
    <property type="match status" value="1"/>
</dbReference>
<evidence type="ECO:0000313" key="22">
    <source>
        <dbReference type="Proteomes" id="UP001314170"/>
    </source>
</evidence>
<evidence type="ECO:0000259" key="18">
    <source>
        <dbReference type="Pfam" id="PF12580"/>
    </source>
</evidence>
<keyword evidence="11 15" id="KW-0378">Hydrolase</keyword>
<dbReference type="PROSITE" id="PS00137">
    <property type="entry name" value="SUBTILASE_HIS"/>
    <property type="match status" value="1"/>
</dbReference>